<dbReference type="Gene3D" id="1.10.10.10">
    <property type="entry name" value="Winged helix-like DNA-binding domain superfamily/Winged helix DNA-binding domain"/>
    <property type="match status" value="1"/>
</dbReference>
<organism evidence="1 3">
    <name type="scientific">Natrinema thermotolerans</name>
    <dbReference type="NCBI Taxonomy" id="121872"/>
    <lineage>
        <taxon>Archaea</taxon>
        <taxon>Methanobacteriati</taxon>
        <taxon>Methanobacteriota</taxon>
        <taxon>Stenosarchaea group</taxon>
        <taxon>Halobacteria</taxon>
        <taxon>Halobacteriales</taxon>
        <taxon>Natrialbaceae</taxon>
        <taxon>Natrinema</taxon>
    </lineage>
</organism>
<keyword evidence="3" id="KW-1185">Reference proteome</keyword>
<accession>A0AAF0PBX2</accession>
<dbReference type="AlphaFoldDB" id="A0AAF0PBX2"/>
<dbReference type="GeneID" id="39864885"/>
<evidence type="ECO:0000313" key="1">
    <source>
        <dbReference type="EMBL" id="WMT07781.1"/>
    </source>
</evidence>
<dbReference type="GeneID" id="84216415"/>
<evidence type="ECO:0000313" key="2">
    <source>
        <dbReference type="EMBL" id="WMT08413.1"/>
    </source>
</evidence>
<dbReference type="InterPro" id="IPR036390">
    <property type="entry name" value="WH_DNA-bd_sf"/>
</dbReference>
<evidence type="ECO:0000313" key="3">
    <source>
        <dbReference type="Proteomes" id="UP001224926"/>
    </source>
</evidence>
<dbReference type="RefSeq" id="WP_049964195.1">
    <property type="nucleotide sequence ID" value="NZ_CP101873.1"/>
</dbReference>
<proteinExistence type="predicted"/>
<name>A0AAF0PBX2_9EURY</name>
<dbReference type="EMBL" id="CP101873">
    <property type="protein sequence ID" value="WMT08413.1"/>
    <property type="molecule type" value="Genomic_DNA"/>
</dbReference>
<sequence>MPKQLPKEIADESAAVRLVYKTLEAEDAPLSQRDIVDATALTRRTIREAVPTLEDAGLVSSYNHPSDQRRRIYYLREEYDNVVGAHRAFTISER</sequence>
<dbReference type="SUPFAM" id="SSF46785">
    <property type="entry name" value="Winged helix' DNA-binding domain"/>
    <property type="match status" value="1"/>
</dbReference>
<dbReference type="InterPro" id="IPR036388">
    <property type="entry name" value="WH-like_DNA-bd_sf"/>
</dbReference>
<dbReference type="Proteomes" id="UP001224926">
    <property type="component" value="Chromosome"/>
</dbReference>
<dbReference type="EMBL" id="CP101873">
    <property type="protein sequence ID" value="WMT07781.1"/>
    <property type="molecule type" value="Genomic_DNA"/>
</dbReference>
<protein>
    <submittedName>
        <fullName evidence="1">MarR family winged helix-turn-helix transcriptional regulator</fullName>
    </submittedName>
</protein>
<reference evidence="1 3" key="1">
    <citation type="submission" date="2022-07" db="EMBL/GenBank/DDBJ databases">
        <title>Two temperate virus in Haloterrigena jeotgali A29.</title>
        <authorList>
            <person name="Deng X."/>
        </authorList>
    </citation>
    <scope>NUCLEOTIDE SEQUENCE [LARGE SCALE GENOMIC DNA]</scope>
    <source>
        <strain evidence="1 3">A29</strain>
    </source>
</reference>
<gene>
    <name evidence="2" type="ORF">NP511_01990</name>
    <name evidence="1" type="ORF">NP511_20705</name>
</gene>